<dbReference type="PRINTS" id="PR00401">
    <property type="entry name" value="SH2DOMAIN"/>
</dbReference>
<dbReference type="EC" id="2.7.10.2" evidence="13"/>
<dbReference type="RefSeq" id="XP_066925689.1">
    <property type="nucleotide sequence ID" value="XM_067069588.1"/>
</dbReference>
<dbReference type="PRINTS" id="PR00109">
    <property type="entry name" value="TYRKINASE"/>
</dbReference>
<evidence type="ECO:0000256" key="1">
    <source>
        <dbReference type="ARBA" id="ARBA00004496"/>
    </source>
</evidence>
<keyword evidence="3" id="KW-0963">Cytoplasm</keyword>
<evidence type="ECO:0000256" key="12">
    <source>
        <dbReference type="PROSITE-ProRule" id="PRU10141"/>
    </source>
</evidence>
<dbReference type="PANTHER" id="PTHR24418">
    <property type="entry name" value="TYROSINE-PROTEIN KINASE"/>
    <property type="match status" value="1"/>
</dbReference>
<evidence type="ECO:0000256" key="6">
    <source>
        <dbReference type="ARBA" id="ARBA00022777"/>
    </source>
</evidence>
<dbReference type="OrthoDB" id="346907at2759"/>
<evidence type="ECO:0000256" key="5">
    <source>
        <dbReference type="ARBA" id="ARBA00022741"/>
    </source>
</evidence>
<dbReference type="PROSITE" id="PS50001">
    <property type="entry name" value="SH2"/>
    <property type="match status" value="1"/>
</dbReference>
<evidence type="ECO:0000256" key="2">
    <source>
        <dbReference type="ARBA" id="ARBA00022443"/>
    </source>
</evidence>
<feature type="binding site" evidence="12">
    <location>
        <position position="231"/>
    </location>
    <ligand>
        <name>ATP</name>
        <dbReference type="ChEBI" id="CHEBI:30616"/>
    </ligand>
</feature>
<evidence type="ECO:0000259" key="15">
    <source>
        <dbReference type="PROSITE" id="PS50002"/>
    </source>
</evidence>
<evidence type="ECO:0000259" key="14">
    <source>
        <dbReference type="PROSITE" id="PS50001"/>
    </source>
</evidence>
<dbReference type="InterPro" id="IPR036028">
    <property type="entry name" value="SH3-like_dom_sf"/>
</dbReference>
<evidence type="ECO:0000256" key="8">
    <source>
        <dbReference type="ARBA" id="ARBA00023137"/>
    </source>
</evidence>
<accession>A0A7M5UQR4</accession>
<evidence type="ECO:0000313" key="18">
    <source>
        <dbReference type="Proteomes" id="UP000594262"/>
    </source>
</evidence>
<dbReference type="InterPro" id="IPR020635">
    <property type="entry name" value="Tyr_kinase_cat_dom"/>
</dbReference>
<evidence type="ECO:0000256" key="11">
    <source>
        <dbReference type="PROSITE-ProRule" id="PRU00192"/>
    </source>
</evidence>
<keyword evidence="6 13" id="KW-0418">Kinase</keyword>
<protein>
    <recommendedName>
        <fullName evidence="13">Tyrosine-protein kinase</fullName>
        <ecNumber evidence="13">2.7.10.2</ecNumber>
    </recommendedName>
</protein>
<dbReference type="Pfam" id="PF00018">
    <property type="entry name" value="SH3_1"/>
    <property type="match status" value="1"/>
</dbReference>
<comment type="subcellular location">
    <subcellularLocation>
        <location evidence="1">Cytoplasm</location>
    </subcellularLocation>
</comment>
<keyword evidence="10" id="KW-0727">SH2 domain</keyword>
<dbReference type="FunFam" id="1.10.510.10:FF:000554">
    <property type="entry name" value="Predicted protein"/>
    <property type="match status" value="1"/>
</dbReference>
<reference evidence="17" key="1">
    <citation type="submission" date="2021-01" db="UniProtKB">
        <authorList>
            <consortium name="EnsemblMetazoa"/>
        </authorList>
    </citation>
    <scope>IDENTIFICATION</scope>
</reference>
<evidence type="ECO:0000256" key="3">
    <source>
        <dbReference type="ARBA" id="ARBA00022490"/>
    </source>
</evidence>
<dbReference type="SMART" id="SM00219">
    <property type="entry name" value="TyrKc"/>
    <property type="match status" value="1"/>
</dbReference>
<keyword evidence="5 12" id="KW-0547">Nucleotide-binding</keyword>
<dbReference type="EnsemblMetazoa" id="CLYHEMT000094.1">
    <property type="protein sequence ID" value="CLYHEMP000094.1"/>
    <property type="gene ID" value="CLYHEMG000094"/>
</dbReference>
<dbReference type="SUPFAM" id="SSF56112">
    <property type="entry name" value="Protein kinase-like (PK-like)"/>
    <property type="match status" value="1"/>
</dbReference>
<dbReference type="Gene3D" id="1.10.510.10">
    <property type="entry name" value="Transferase(Phosphotransferase) domain 1"/>
    <property type="match status" value="1"/>
</dbReference>
<dbReference type="Pfam" id="PF07714">
    <property type="entry name" value="PK_Tyr_Ser-Thr"/>
    <property type="match status" value="1"/>
</dbReference>
<dbReference type="AlphaFoldDB" id="A0A7M5UQR4"/>
<dbReference type="Gene3D" id="2.30.30.40">
    <property type="entry name" value="SH3 Domains"/>
    <property type="match status" value="1"/>
</dbReference>
<dbReference type="InterPro" id="IPR050198">
    <property type="entry name" value="Non-receptor_tyrosine_kinases"/>
</dbReference>
<dbReference type="InterPro" id="IPR000719">
    <property type="entry name" value="Prot_kinase_dom"/>
</dbReference>
<dbReference type="GO" id="GO:0004715">
    <property type="term" value="F:non-membrane spanning protein tyrosine kinase activity"/>
    <property type="evidence" value="ECO:0007669"/>
    <property type="project" value="UniProtKB-EC"/>
</dbReference>
<dbReference type="SMART" id="SM00326">
    <property type="entry name" value="SH3"/>
    <property type="match status" value="1"/>
</dbReference>
<dbReference type="SUPFAM" id="SSF55550">
    <property type="entry name" value="SH2 domain"/>
    <property type="match status" value="1"/>
</dbReference>
<feature type="domain" description="Protein kinase" evidence="16">
    <location>
        <begin position="204"/>
        <end position="455"/>
    </location>
</feature>
<dbReference type="GO" id="GO:0005524">
    <property type="term" value="F:ATP binding"/>
    <property type="evidence" value="ECO:0007669"/>
    <property type="project" value="UniProtKB-UniRule"/>
</dbReference>
<comment type="catalytic activity">
    <reaction evidence="9 13">
        <text>L-tyrosyl-[protein] + ATP = O-phospho-L-tyrosyl-[protein] + ADP + H(+)</text>
        <dbReference type="Rhea" id="RHEA:10596"/>
        <dbReference type="Rhea" id="RHEA-COMP:10136"/>
        <dbReference type="Rhea" id="RHEA-COMP:20101"/>
        <dbReference type="ChEBI" id="CHEBI:15378"/>
        <dbReference type="ChEBI" id="CHEBI:30616"/>
        <dbReference type="ChEBI" id="CHEBI:46858"/>
        <dbReference type="ChEBI" id="CHEBI:61978"/>
        <dbReference type="ChEBI" id="CHEBI:456216"/>
        <dbReference type="EC" id="2.7.10.2"/>
    </reaction>
</comment>
<dbReference type="PROSITE" id="PS00107">
    <property type="entry name" value="PROTEIN_KINASE_ATP"/>
    <property type="match status" value="1"/>
</dbReference>
<proteinExistence type="inferred from homology"/>
<feature type="domain" description="SH3" evidence="15">
    <location>
        <begin position="13"/>
        <end position="75"/>
    </location>
</feature>
<dbReference type="SUPFAM" id="SSF50044">
    <property type="entry name" value="SH3-domain"/>
    <property type="match status" value="1"/>
</dbReference>
<dbReference type="GO" id="GO:0005737">
    <property type="term" value="C:cytoplasm"/>
    <property type="evidence" value="ECO:0007669"/>
    <property type="project" value="UniProtKB-SubCell"/>
</dbReference>
<keyword evidence="8 13" id="KW-0829">Tyrosine-protein kinase</keyword>
<keyword evidence="18" id="KW-1185">Reference proteome</keyword>
<keyword evidence="2 11" id="KW-0728">SH3 domain</keyword>
<evidence type="ECO:0000256" key="10">
    <source>
        <dbReference type="PROSITE-ProRule" id="PRU00191"/>
    </source>
</evidence>
<evidence type="ECO:0000256" key="7">
    <source>
        <dbReference type="ARBA" id="ARBA00022840"/>
    </source>
</evidence>
<dbReference type="Proteomes" id="UP000594262">
    <property type="component" value="Unplaced"/>
</dbReference>
<keyword evidence="7 12" id="KW-0067">ATP-binding</keyword>
<dbReference type="PROSITE" id="PS50002">
    <property type="entry name" value="SH3"/>
    <property type="match status" value="1"/>
</dbReference>
<name>A0A7M5UQR4_9CNID</name>
<evidence type="ECO:0000256" key="9">
    <source>
        <dbReference type="ARBA" id="ARBA00051245"/>
    </source>
</evidence>
<comment type="similarity">
    <text evidence="13">Belongs to the protein kinase superfamily. Tyr protein kinase family.</text>
</comment>
<dbReference type="Pfam" id="PF00017">
    <property type="entry name" value="SH2"/>
    <property type="match status" value="1"/>
</dbReference>
<dbReference type="FunFam" id="3.30.505.10:FF:000023">
    <property type="entry name" value="Tyrosine-protein kinase"/>
    <property type="match status" value="1"/>
</dbReference>
<dbReference type="InterPro" id="IPR001245">
    <property type="entry name" value="Ser-Thr/Tyr_kinase_cat_dom"/>
</dbReference>
<evidence type="ECO:0000256" key="13">
    <source>
        <dbReference type="RuleBase" id="RU362096"/>
    </source>
</evidence>
<evidence type="ECO:0000313" key="17">
    <source>
        <dbReference type="EnsemblMetazoa" id="CLYHEMP000094.1"/>
    </source>
</evidence>
<organism evidence="17 18">
    <name type="scientific">Clytia hemisphaerica</name>
    <dbReference type="NCBI Taxonomy" id="252671"/>
    <lineage>
        <taxon>Eukaryota</taxon>
        <taxon>Metazoa</taxon>
        <taxon>Cnidaria</taxon>
        <taxon>Hydrozoa</taxon>
        <taxon>Hydroidolina</taxon>
        <taxon>Leptothecata</taxon>
        <taxon>Obeliida</taxon>
        <taxon>Clytiidae</taxon>
        <taxon>Clytia</taxon>
    </lineage>
</organism>
<feature type="domain" description="SH2" evidence="14">
    <location>
        <begin position="83"/>
        <end position="176"/>
    </location>
</feature>
<dbReference type="PROSITE" id="PS00109">
    <property type="entry name" value="PROTEIN_KINASE_TYR"/>
    <property type="match status" value="1"/>
</dbReference>
<sequence>MSSIAGNSARKFEPGTECVAKYDFKGNSQADLPFRKGDLIEIKRATQDPNWYDARRVSDGKTGIIPINYVQQRRGLHIHEMPWFFGKISRDEAEKLLKPRTVGLFLVRESTNYPGDYTLCVVSPSSQMKVEHYRITSKDNNKYSVDDETYFSTLSELVKHYKKDADGLCTTLVKSLKKEDNAISSTAFKESFQKEGWSVATEDITFKEKIGTGEFGEVFKGDYQGRAVAIKQLKDDTHAAQSFLREASVMTTLQHQNLVVLIGISFRGQDILILTEHCSKGSLVNYLRSRGRAVIKQEEQLSFARDVCTGMEYLEEKHMIHRDLAARNVLLTDNPGSSCLLAKVSDFGLAKDQQIQQKDAEKFPVKWTAPEAIREKKFSSKSDVWSFGILLWEIFSFGRNPYPRVSLDNVLDKVLSGYRMEKPDACPPHIYQIMLKCWCTEPDKRPSFREMSPKLYRETNL</sequence>
<dbReference type="InterPro" id="IPR017441">
    <property type="entry name" value="Protein_kinase_ATP_BS"/>
</dbReference>
<dbReference type="InterPro" id="IPR008266">
    <property type="entry name" value="Tyr_kinase_AS"/>
</dbReference>
<dbReference type="Gene3D" id="3.30.505.10">
    <property type="entry name" value="SH2 domain"/>
    <property type="match status" value="1"/>
</dbReference>
<dbReference type="InterPro" id="IPR000980">
    <property type="entry name" value="SH2"/>
</dbReference>
<dbReference type="InterPro" id="IPR036860">
    <property type="entry name" value="SH2_dom_sf"/>
</dbReference>
<evidence type="ECO:0000256" key="4">
    <source>
        <dbReference type="ARBA" id="ARBA00022679"/>
    </source>
</evidence>
<dbReference type="PROSITE" id="PS50011">
    <property type="entry name" value="PROTEIN_KINASE_DOM"/>
    <property type="match status" value="1"/>
</dbReference>
<dbReference type="InterPro" id="IPR011009">
    <property type="entry name" value="Kinase-like_dom_sf"/>
</dbReference>
<keyword evidence="4 13" id="KW-0808">Transferase</keyword>
<dbReference type="InterPro" id="IPR001452">
    <property type="entry name" value="SH3_domain"/>
</dbReference>
<dbReference type="GeneID" id="136813066"/>
<evidence type="ECO:0000259" key="16">
    <source>
        <dbReference type="PROSITE" id="PS50011"/>
    </source>
</evidence>
<dbReference type="SMART" id="SM00252">
    <property type="entry name" value="SH2"/>
    <property type="match status" value="1"/>
</dbReference>
<dbReference type="PRINTS" id="PR00452">
    <property type="entry name" value="SH3DOMAIN"/>
</dbReference>